<gene>
    <name evidence="6" type="ORF">CALCODRAFT_509880</name>
</gene>
<dbReference type="Proteomes" id="UP000076842">
    <property type="component" value="Unassembled WGS sequence"/>
</dbReference>
<evidence type="ECO:0000256" key="2">
    <source>
        <dbReference type="ARBA" id="ARBA00013850"/>
    </source>
</evidence>
<feature type="compositionally biased region" description="Acidic residues" evidence="3">
    <location>
        <begin position="93"/>
        <end position="122"/>
    </location>
</feature>
<dbReference type="EMBL" id="KV423988">
    <property type="protein sequence ID" value="KZT55831.1"/>
    <property type="molecule type" value="Genomic_DNA"/>
</dbReference>
<feature type="compositionally biased region" description="Low complexity" evidence="3">
    <location>
        <begin position="293"/>
        <end position="309"/>
    </location>
</feature>
<dbReference type="Pfam" id="PF13339">
    <property type="entry name" value="AATF-Che1"/>
    <property type="match status" value="1"/>
</dbReference>
<evidence type="ECO:0000259" key="4">
    <source>
        <dbReference type="Pfam" id="PF08164"/>
    </source>
</evidence>
<feature type="compositionally biased region" description="Low complexity" evidence="3">
    <location>
        <begin position="180"/>
        <end position="192"/>
    </location>
</feature>
<dbReference type="InterPro" id="IPR012617">
    <property type="entry name" value="AATF_C"/>
</dbReference>
<protein>
    <recommendedName>
        <fullName evidence="2">Protein BFR2</fullName>
    </recommendedName>
</protein>
<accession>A0A165EYY6</accession>
<evidence type="ECO:0000256" key="3">
    <source>
        <dbReference type="SAM" id="MobiDB-lite"/>
    </source>
</evidence>
<dbReference type="STRING" id="1353952.A0A165EYY6"/>
<dbReference type="PANTHER" id="PTHR15565:SF0">
    <property type="entry name" value="PROTEIN AATF"/>
    <property type="match status" value="1"/>
</dbReference>
<feature type="region of interest" description="Disordered" evidence="3">
    <location>
        <begin position="14"/>
        <end position="192"/>
    </location>
</feature>
<feature type="compositionally biased region" description="Gly residues" evidence="3">
    <location>
        <begin position="367"/>
        <end position="381"/>
    </location>
</feature>
<feature type="region of interest" description="Disordered" evidence="3">
    <location>
        <begin position="560"/>
        <end position="579"/>
    </location>
</feature>
<feature type="domain" description="Apoptosis-antagonizing transcription factor C-terminal" evidence="4">
    <location>
        <begin position="456"/>
        <end position="553"/>
    </location>
</feature>
<proteinExistence type="inferred from homology"/>
<comment type="similarity">
    <text evidence="1">Belongs to the AATF family.</text>
</comment>
<evidence type="ECO:0000313" key="7">
    <source>
        <dbReference type="Proteomes" id="UP000076842"/>
    </source>
</evidence>
<feature type="region of interest" description="Disordered" evidence="3">
    <location>
        <begin position="349"/>
        <end position="452"/>
    </location>
</feature>
<feature type="compositionally biased region" description="Acidic residues" evidence="3">
    <location>
        <begin position="431"/>
        <end position="449"/>
    </location>
</feature>
<dbReference type="InParanoid" id="A0A165EYY6"/>
<feature type="compositionally biased region" description="Acidic residues" evidence="3">
    <location>
        <begin position="37"/>
        <end position="49"/>
    </location>
</feature>
<feature type="compositionally biased region" description="Acidic residues" evidence="3">
    <location>
        <begin position="139"/>
        <end position="157"/>
    </location>
</feature>
<sequence length="591" mass="62348">MARLTLAQQIALLDAPLPDIDPEDPLSHTSHAHPAEEDAEAEGEGEGEGEDAHTAHYLPVGRSRLRSERGDPALDEDRFRGVKARRQNLFDSLEFEEEEEAEVGDDAAEEEEEEEDDDDDAPMEQPRTLDGATAAVDVGSEDPAADDGSEDDEDGTEAEPSHANGHLPTAAVPLSSTDGAASPLSAPTAAATPDDLKGLTVSAQLTLHTHLLSSRIALQKLVTSANLLPLPAHLPLYTGHPQAREAVRGLWEELAGMGDELAGIRERLASLNGMGMGRELPARPLKRKRKRPSTTTSDDADADPGPASFANDLAAAHAYHAHLSTTTHPWHLQTLHKWSSKILAVHPGLFQPQGTGGQSRFAQQHSRGGGLGMGEGGGGARGAVEAVELGLREEGKRERGRKGGRRGERRIGQGVGAAPELLDGAAGAADADADADSDQDQDQDQEQETYSDTAFYGSLLRSIIDARSHSGTGTQVQALNELLPNRRSKALKRAVDTRASKGRKLRFEVHERLRHFMVPAPASPAAGLGGAAGMGGSGQWGEGQVEELFASLLGGDAHDASGRAPVDGPNAVDGGGRRGETVEVGQLRVFG</sequence>
<organism evidence="6 7">
    <name type="scientific">Calocera cornea HHB12733</name>
    <dbReference type="NCBI Taxonomy" id="1353952"/>
    <lineage>
        <taxon>Eukaryota</taxon>
        <taxon>Fungi</taxon>
        <taxon>Dikarya</taxon>
        <taxon>Basidiomycota</taxon>
        <taxon>Agaricomycotina</taxon>
        <taxon>Dacrymycetes</taxon>
        <taxon>Dacrymycetales</taxon>
        <taxon>Dacrymycetaceae</taxon>
        <taxon>Calocera</taxon>
    </lineage>
</organism>
<dbReference type="Pfam" id="PF08164">
    <property type="entry name" value="TRAUB"/>
    <property type="match status" value="1"/>
</dbReference>
<dbReference type="GO" id="GO:0005730">
    <property type="term" value="C:nucleolus"/>
    <property type="evidence" value="ECO:0007669"/>
    <property type="project" value="TreeGrafter"/>
</dbReference>
<evidence type="ECO:0000313" key="6">
    <source>
        <dbReference type="EMBL" id="KZT55831.1"/>
    </source>
</evidence>
<name>A0A165EYY6_9BASI</name>
<reference evidence="6 7" key="1">
    <citation type="journal article" date="2016" name="Mol. Biol. Evol.">
        <title>Comparative Genomics of Early-Diverging Mushroom-Forming Fungi Provides Insights into the Origins of Lignocellulose Decay Capabilities.</title>
        <authorList>
            <person name="Nagy L.G."/>
            <person name="Riley R."/>
            <person name="Tritt A."/>
            <person name="Adam C."/>
            <person name="Daum C."/>
            <person name="Floudas D."/>
            <person name="Sun H."/>
            <person name="Yadav J.S."/>
            <person name="Pangilinan J."/>
            <person name="Larsson K.H."/>
            <person name="Matsuura K."/>
            <person name="Barry K."/>
            <person name="Labutti K."/>
            <person name="Kuo R."/>
            <person name="Ohm R.A."/>
            <person name="Bhattacharya S.S."/>
            <person name="Shirouzu T."/>
            <person name="Yoshinaga Y."/>
            <person name="Martin F.M."/>
            <person name="Grigoriev I.V."/>
            <person name="Hibbett D.S."/>
        </authorList>
    </citation>
    <scope>NUCLEOTIDE SEQUENCE [LARGE SCALE GENOMIC DNA]</scope>
    <source>
        <strain evidence="6 7">HHB12733</strain>
    </source>
</reference>
<feature type="domain" description="AATF leucine zipper-containing" evidence="5">
    <location>
        <begin position="196"/>
        <end position="341"/>
    </location>
</feature>
<dbReference type="AlphaFoldDB" id="A0A165EYY6"/>
<dbReference type="InterPro" id="IPR039223">
    <property type="entry name" value="AATF/Bfr2"/>
</dbReference>
<feature type="region of interest" description="Disordered" evidence="3">
    <location>
        <begin position="275"/>
        <end position="309"/>
    </location>
</feature>
<dbReference type="OrthoDB" id="5783963at2759"/>
<feature type="compositionally biased region" description="Basic and acidic residues" evidence="3">
    <location>
        <begin position="65"/>
        <end position="80"/>
    </location>
</feature>
<dbReference type="InterPro" id="IPR025160">
    <property type="entry name" value="AATF"/>
</dbReference>
<evidence type="ECO:0000256" key="1">
    <source>
        <dbReference type="ARBA" id="ARBA00008966"/>
    </source>
</evidence>
<dbReference type="PANTHER" id="PTHR15565">
    <property type="entry name" value="AATF PROTEIN APOPTOSIS ANTAGONIZING TRANSCRIPTION FACTOR"/>
    <property type="match status" value="1"/>
</dbReference>
<evidence type="ECO:0000259" key="5">
    <source>
        <dbReference type="Pfam" id="PF13339"/>
    </source>
</evidence>
<keyword evidence="7" id="KW-1185">Reference proteome</keyword>
<feature type="compositionally biased region" description="Low complexity" evidence="3">
    <location>
        <begin position="416"/>
        <end position="430"/>
    </location>
</feature>